<dbReference type="PANTHER" id="PTHR43022">
    <property type="entry name" value="PROTEIN SMF"/>
    <property type="match status" value="1"/>
</dbReference>
<dbReference type="InterPro" id="IPR057666">
    <property type="entry name" value="DrpA_SLOG"/>
</dbReference>
<evidence type="ECO:0000313" key="5">
    <source>
        <dbReference type="EMBL" id="TXD39900.1"/>
    </source>
</evidence>
<dbReference type="PANTHER" id="PTHR43022:SF1">
    <property type="entry name" value="PROTEIN SMF"/>
    <property type="match status" value="1"/>
</dbReference>
<evidence type="ECO:0000256" key="2">
    <source>
        <dbReference type="SAM" id="MobiDB-lite"/>
    </source>
</evidence>
<feature type="domain" description="Smf/DprA SLOG" evidence="3">
    <location>
        <begin position="94"/>
        <end position="298"/>
    </location>
</feature>
<dbReference type="SUPFAM" id="SSF102405">
    <property type="entry name" value="MCP/YpsA-like"/>
    <property type="match status" value="1"/>
</dbReference>
<dbReference type="Proteomes" id="UP000321046">
    <property type="component" value="Unassembled WGS sequence"/>
</dbReference>
<dbReference type="Gene3D" id="3.40.50.450">
    <property type="match status" value="1"/>
</dbReference>
<comment type="caution">
    <text evidence="5">The sequence shown here is derived from an EMBL/GenBank/DDBJ whole genome shotgun (WGS) entry which is preliminary data.</text>
</comment>
<dbReference type="InterPro" id="IPR036388">
    <property type="entry name" value="WH-like_DNA-bd_sf"/>
</dbReference>
<dbReference type="InterPro" id="IPR003488">
    <property type="entry name" value="DprA"/>
</dbReference>
<name>A0A5C6XIU0_9DELT</name>
<feature type="domain" description="DprA winged helix" evidence="4">
    <location>
        <begin position="331"/>
        <end position="392"/>
    </location>
</feature>
<comment type="similarity">
    <text evidence="1">Belongs to the DprA/Smf family.</text>
</comment>
<evidence type="ECO:0000313" key="6">
    <source>
        <dbReference type="Proteomes" id="UP000321046"/>
    </source>
</evidence>
<dbReference type="RefSeq" id="WP_146973678.1">
    <property type="nucleotide sequence ID" value="NZ_VOSL01000025.1"/>
</dbReference>
<evidence type="ECO:0000259" key="3">
    <source>
        <dbReference type="Pfam" id="PF02481"/>
    </source>
</evidence>
<feature type="compositionally biased region" description="Low complexity" evidence="2">
    <location>
        <begin position="313"/>
        <end position="330"/>
    </location>
</feature>
<dbReference type="AlphaFoldDB" id="A0A5C6XIU0"/>
<dbReference type="Gene3D" id="1.10.10.10">
    <property type="entry name" value="Winged helix-like DNA-binding domain superfamily/Winged helix DNA-binding domain"/>
    <property type="match status" value="1"/>
</dbReference>
<dbReference type="Pfam" id="PF17782">
    <property type="entry name" value="WHD_DprA"/>
    <property type="match status" value="1"/>
</dbReference>
<feature type="region of interest" description="Disordered" evidence="2">
    <location>
        <begin position="311"/>
        <end position="330"/>
    </location>
</feature>
<accession>A0A5C6XIU0</accession>
<organism evidence="5 6">
    <name type="scientific">Lujinxingia vulgaris</name>
    <dbReference type="NCBI Taxonomy" id="2600176"/>
    <lineage>
        <taxon>Bacteria</taxon>
        <taxon>Deltaproteobacteria</taxon>
        <taxon>Bradymonadales</taxon>
        <taxon>Lujinxingiaceae</taxon>
        <taxon>Lujinxingia</taxon>
    </lineage>
</organism>
<evidence type="ECO:0000256" key="1">
    <source>
        <dbReference type="ARBA" id="ARBA00006525"/>
    </source>
</evidence>
<dbReference type="GO" id="GO:0009294">
    <property type="term" value="P:DNA-mediated transformation"/>
    <property type="evidence" value="ECO:0007669"/>
    <property type="project" value="InterPro"/>
</dbReference>
<dbReference type="Pfam" id="PF02481">
    <property type="entry name" value="DNA_processg_A"/>
    <property type="match status" value="1"/>
</dbReference>
<reference evidence="5 6" key="1">
    <citation type="submission" date="2019-08" db="EMBL/GenBank/DDBJ databases">
        <title>Bradymonadales sp. TMQ2.</title>
        <authorList>
            <person name="Liang Q."/>
        </authorList>
    </citation>
    <scope>NUCLEOTIDE SEQUENCE [LARGE SCALE GENOMIC DNA]</scope>
    <source>
        <strain evidence="5 6">TMQ2</strain>
    </source>
</reference>
<dbReference type="InterPro" id="IPR041614">
    <property type="entry name" value="DprA_WH"/>
</dbReference>
<sequence length="401" mass="42297">MTDNSGSRAWSLLSAEERGARAALGWAGGLRARDIAAIAEVSQDDVTGWWRAGAGLSDELSARLRAGARRRIEELEMGPAEAIERMALWTGTTVLRGEPGYPGGLEALRDPPLYLRMMGDIGVLSRGAIAVVGSRRLRPRDTPVSRMLVETIAAGGRVVVSGGALGADALAHDVALEKGGPTVVVLPGCLEEPTPAAHRDLFKRVVDAGGALVSEYPPGQSVRAYHFARRNELIAAMSQGVLVLRSGRKGGTMLTVEAAERIGRPIAAVPGEPDDELCRGCFDAIGRGASLVADAEDLRVWLGAPEPRKRAVSRSSEAARSSGQAQLPRLAPLPAQLSDEARALFEGARQLVGDDVSVSVDALAAELVWPMPRLLGALLELELCGAVQKLPGSERVRLLCA</sequence>
<dbReference type="EMBL" id="VOSL01000025">
    <property type="protein sequence ID" value="TXD39900.1"/>
    <property type="molecule type" value="Genomic_DNA"/>
</dbReference>
<dbReference type="OrthoDB" id="9785707at2"/>
<evidence type="ECO:0000259" key="4">
    <source>
        <dbReference type="Pfam" id="PF17782"/>
    </source>
</evidence>
<protein>
    <submittedName>
        <fullName evidence="5">DNA-processing protein DprA</fullName>
    </submittedName>
</protein>
<proteinExistence type="inferred from homology"/>
<gene>
    <name evidence="5" type="ORF">FRC96_06415</name>
</gene>